<evidence type="ECO:0000313" key="3">
    <source>
        <dbReference type="EMBL" id="MCG2578723.1"/>
    </source>
</evidence>
<dbReference type="SUPFAM" id="SSF50346">
    <property type="entry name" value="PRC-barrel domain"/>
    <property type="match status" value="1"/>
</dbReference>
<protein>
    <submittedName>
        <fullName evidence="3">PRC-barrel domain-containing protein</fullName>
    </submittedName>
</protein>
<dbReference type="Pfam" id="PF05239">
    <property type="entry name" value="PRC"/>
    <property type="match status" value="1"/>
</dbReference>
<feature type="compositionally biased region" description="Polar residues" evidence="1">
    <location>
        <begin position="1"/>
        <end position="15"/>
    </location>
</feature>
<sequence length="147" mass="15769">MASSINPGSTQTGSQAKIVGGTPGEGPGPEVMASDTLEGDDVVNVQGEDLGEIKDIMIDVRNGKVAYAVLSSGGFLGIGDKLFAIPWSALTLDANQKRFVLDVDKEKLKNAPGFDKHHWPSMADPTWAQQVHEYYGQRTYWTSSTGV</sequence>
<accession>A0ABS9K6G1</accession>
<dbReference type="EMBL" id="JAKLTN010000004">
    <property type="protein sequence ID" value="MCG2578723.1"/>
    <property type="molecule type" value="Genomic_DNA"/>
</dbReference>
<gene>
    <name evidence="3" type="ORF">LZ012_17130</name>
</gene>
<feature type="region of interest" description="Disordered" evidence="1">
    <location>
        <begin position="1"/>
        <end position="35"/>
    </location>
</feature>
<comment type="caution">
    <text evidence="3">The sequence shown here is derived from an EMBL/GenBank/DDBJ whole genome shotgun (WGS) entry which is preliminary data.</text>
</comment>
<feature type="domain" description="PRC-barrel" evidence="2">
    <location>
        <begin position="30"/>
        <end position="107"/>
    </location>
</feature>
<dbReference type="Gene3D" id="2.30.30.240">
    <property type="entry name" value="PRC-barrel domain"/>
    <property type="match status" value="1"/>
</dbReference>
<proteinExistence type="predicted"/>
<evidence type="ECO:0000259" key="2">
    <source>
        <dbReference type="Pfam" id="PF05239"/>
    </source>
</evidence>
<dbReference type="RefSeq" id="WP_275712115.1">
    <property type="nucleotide sequence ID" value="NZ_JAKLTN010000004.1"/>
</dbReference>
<reference evidence="3" key="1">
    <citation type="submission" date="2022-01" db="EMBL/GenBank/DDBJ databases">
        <authorList>
            <person name="Jo J.-H."/>
            <person name="Im W.-T."/>
        </authorList>
    </citation>
    <scope>NUCLEOTIDE SEQUENCE</scope>
    <source>
        <strain evidence="3">XY25</strain>
    </source>
</reference>
<name>A0ABS9K6G1_9RHOO</name>
<evidence type="ECO:0000313" key="4">
    <source>
        <dbReference type="Proteomes" id="UP001165384"/>
    </source>
</evidence>
<dbReference type="InterPro" id="IPR011033">
    <property type="entry name" value="PRC_barrel-like_sf"/>
</dbReference>
<dbReference type="InterPro" id="IPR027275">
    <property type="entry name" value="PRC-brl_dom"/>
</dbReference>
<dbReference type="PANTHER" id="PTHR36505">
    <property type="entry name" value="BLR1072 PROTEIN"/>
    <property type="match status" value="1"/>
</dbReference>
<keyword evidence="4" id="KW-1185">Reference proteome</keyword>
<evidence type="ECO:0000256" key="1">
    <source>
        <dbReference type="SAM" id="MobiDB-lite"/>
    </source>
</evidence>
<dbReference type="PANTHER" id="PTHR36505:SF1">
    <property type="entry name" value="BLR1072 PROTEIN"/>
    <property type="match status" value="1"/>
</dbReference>
<dbReference type="Proteomes" id="UP001165384">
    <property type="component" value="Unassembled WGS sequence"/>
</dbReference>
<organism evidence="3 4">
    <name type="scientific">Dechloromonas hankyongensis</name>
    <dbReference type="NCBI Taxonomy" id="2908002"/>
    <lineage>
        <taxon>Bacteria</taxon>
        <taxon>Pseudomonadati</taxon>
        <taxon>Pseudomonadota</taxon>
        <taxon>Betaproteobacteria</taxon>
        <taxon>Rhodocyclales</taxon>
        <taxon>Azonexaceae</taxon>
        <taxon>Dechloromonas</taxon>
    </lineage>
</organism>